<dbReference type="RefSeq" id="WP_160682007.1">
    <property type="nucleotide sequence ID" value="NZ_WTYW01000001.1"/>
</dbReference>
<keyword evidence="1" id="KW-1133">Transmembrane helix</keyword>
<keyword evidence="4" id="KW-1185">Reference proteome</keyword>
<name>A0A844ZDL2_9SPHN</name>
<dbReference type="Proteomes" id="UP000433104">
    <property type="component" value="Unassembled WGS sequence"/>
</dbReference>
<evidence type="ECO:0000313" key="3">
    <source>
        <dbReference type="EMBL" id="MXO85624.1"/>
    </source>
</evidence>
<evidence type="ECO:0000259" key="2">
    <source>
        <dbReference type="Pfam" id="PF07811"/>
    </source>
</evidence>
<keyword evidence="1" id="KW-0812">Transmembrane</keyword>
<evidence type="ECO:0000256" key="1">
    <source>
        <dbReference type="SAM" id="Phobius"/>
    </source>
</evidence>
<dbReference type="EMBL" id="WTYW01000001">
    <property type="protein sequence ID" value="MXO85624.1"/>
    <property type="molecule type" value="Genomic_DNA"/>
</dbReference>
<organism evidence="3 4">
    <name type="scientific">Parapontixanthobacter aurantiacus</name>
    <dbReference type="NCBI Taxonomy" id="1463599"/>
    <lineage>
        <taxon>Bacteria</taxon>
        <taxon>Pseudomonadati</taxon>
        <taxon>Pseudomonadota</taxon>
        <taxon>Alphaproteobacteria</taxon>
        <taxon>Sphingomonadales</taxon>
        <taxon>Erythrobacteraceae</taxon>
        <taxon>Parapontixanthobacter</taxon>
    </lineage>
</organism>
<dbReference type="AlphaFoldDB" id="A0A844ZDL2"/>
<gene>
    <name evidence="3" type="ORF">GRI38_06225</name>
</gene>
<dbReference type="InterPro" id="IPR012495">
    <property type="entry name" value="TadE-like_dom"/>
</dbReference>
<dbReference type="Pfam" id="PF07811">
    <property type="entry name" value="TadE"/>
    <property type="match status" value="1"/>
</dbReference>
<reference evidence="3 4" key="1">
    <citation type="submission" date="2019-12" db="EMBL/GenBank/DDBJ databases">
        <title>Genomic-based taxomic classification of the family Erythrobacteraceae.</title>
        <authorList>
            <person name="Xu L."/>
        </authorList>
    </citation>
    <scope>NUCLEOTIDE SEQUENCE [LARGE SCALE GENOMIC DNA]</scope>
    <source>
        <strain evidence="3 4">MCCC 1A09962</strain>
    </source>
</reference>
<accession>A0A844ZDL2</accession>
<dbReference type="OrthoDB" id="7306064at2"/>
<proteinExistence type="predicted"/>
<comment type="caution">
    <text evidence="3">The sequence shown here is derived from an EMBL/GenBank/DDBJ whole genome shotgun (WGS) entry which is preliminary data.</text>
</comment>
<evidence type="ECO:0000313" key="4">
    <source>
        <dbReference type="Proteomes" id="UP000433104"/>
    </source>
</evidence>
<sequence>MRLAMRGLLSLFRDERGTTVVEFALIVIPVCIVMIGGMEVAYQSYVRTVMQGALDTVARTATVEAPVIAAAGDSTEERIAERVRSHAGTVAVDAEITIVQRSYLDFGGVERLEKLVTDVNGNGQFDEDDNDCWEDENGSGTFDERGRLGRGAGDDVVFYTASIRMPRLFPVAAFDLLSPTIAMSVETAVRNQPFGDRPPPAILCGSGDAFVG</sequence>
<protein>
    <submittedName>
        <fullName evidence="3">Pilus assembly protein</fullName>
    </submittedName>
</protein>
<feature type="domain" description="TadE-like" evidence="2">
    <location>
        <begin position="17"/>
        <end position="59"/>
    </location>
</feature>
<keyword evidence="1" id="KW-0472">Membrane</keyword>
<feature type="transmembrane region" description="Helical" evidence="1">
    <location>
        <begin position="20"/>
        <end position="42"/>
    </location>
</feature>